<organism evidence="1 2">
    <name type="scientific">Sessilibacter corallicola</name>
    <dbReference type="NCBI Taxonomy" id="2904075"/>
    <lineage>
        <taxon>Bacteria</taxon>
        <taxon>Pseudomonadati</taxon>
        <taxon>Pseudomonadota</taxon>
        <taxon>Gammaproteobacteria</taxon>
        <taxon>Cellvibrionales</taxon>
        <taxon>Cellvibrionaceae</taxon>
        <taxon>Sessilibacter</taxon>
    </lineage>
</organism>
<evidence type="ECO:0000313" key="1">
    <source>
        <dbReference type="EMBL" id="GAA6170211.1"/>
    </source>
</evidence>
<sequence length="152" mass="17109">MAVALAVGPIMMMRPTKSQQKLSNLRTQALNSGIRVSVTVWPERFKLSTNRLMRYNLPWQVQKPPFAQVLLIKRNFEHKLHLLGTWDWADGEGAGANAFEQLMLDCPILEDVSAVGCSPAGVFVDWNERKSADLAEIQTFLESLRKALLDTL</sequence>
<proteinExistence type="predicted"/>
<name>A0ABQ0AEZ0_9GAMM</name>
<reference evidence="1 2" key="1">
    <citation type="submission" date="2024-04" db="EMBL/GenBank/DDBJ databases">
        <title>Draft genome sequence of Sessilibacter corallicola NBRC 116591.</title>
        <authorList>
            <person name="Miyakawa T."/>
            <person name="Kusuya Y."/>
            <person name="Miura T."/>
        </authorList>
    </citation>
    <scope>NUCLEOTIDE SEQUENCE [LARGE SCALE GENOMIC DNA]</scope>
    <source>
        <strain evidence="1 2">KU-00831-HH</strain>
    </source>
</reference>
<keyword evidence="2" id="KW-1185">Reference proteome</keyword>
<evidence type="ECO:0000313" key="2">
    <source>
        <dbReference type="Proteomes" id="UP001465153"/>
    </source>
</evidence>
<gene>
    <name evidence="1" type="ORF">NBRC116591_40250</name>
</gene>
<dbReference type="Proteomes" id="UP001465153">
    <property type="component" value="Unassembled WGS sequence"/>
</dbReference>
<dbReference type="EMBL" id="BAABWN010000021">
    <property type="protein sequence ID" value="GAA6170211.1"/>
    <property type="molecule type" value="Genomic_DNA"/>
</dbReference>
<comment type="caution">
    <text evidence="1">The sequence shown here is derived from an EMBL/GenBank/DDBJ whole genome shotgun (WGS) entry which is preliminary data.</text>
</comment>
<protein>
    <submittedName>
        <fullName evidence="1">Uncharacterized protein</fullName>
    </submittedName>
</protein>
<accession>A0ABQ0AEZ0</accession>